<feature type="region of interest" description="Disordered" evidence="1">
    <location>
        <begin position="283"/>
        <end position="318"/>
    </location>
</feature>
<name>A0ABY6YXG6_9BACL</name>
<feature type="chain" id="PRO_5047076666" evidence="2">
    <location>
        <begin position="27"/>
        <end position="747"/>
    </location>
</feature>
<keyword evidence="2" id="KW-0732">Signal</keyword>
<reference evidence="4" key="1">
    <citation type="submission" date="2022-08" db="EMBL/GenBank/DDBJ databases">
        <title>Alicyclobacillus dauci DSM2870, complete genome.</title>
        <authorList>
            <person name="Wang Q."/>
            <person name="Cai R."/>
            <person name="Wang Z."/>
        </authorList>
    </citation>
    <scope>NUCLEOTIDE SEQUENCE</scope>
    <source>
        <strain evidence="4">DSM 28700</strain>
    </source>
</reference>
<feature type="compositionally biased region" description="Low complexity" evidence="1">
    <location>
        <begin position="29"/>
        <end position="45"/>
    </location>
</feature>
<gene>
    <name evidence="4" type="ORF">NZD86_13340</name>
</gene>
<evidence type="ECO:0000313" key="5">
    <source>
        <dbReference type="Proteomes" id="UP001164803"/>
    </source>
</evidence>
<organism evidence="4 5">
    <name type="scientific">Alicyclobacillus dauci</name>
    <dbReference type="NCBI Taxonomy" id="1475485"/>
    <lineage>
        <taxon>Bacteria</taxon>
        <taxon>Bacillati</taxon>
        <taxon>Bacillota</taxon>
        <taxon>Bacilli</taxon>
        <taxon>Bacillales</taxon>
        <taxon>Alicyclobacillaceae</taxon>
        <taxon>Alicyclobacillus</taxon>
    </lineage>
</organism>
<evidence type="ECO:0000259" key="3">
    <source>
        <dbReference type="PROSITE" id="PS51272"/>
    </source>
</evidence>
<keyword evidence="5" id="KW-1185">Reference proteome</keyword>
<dbReference type="Proteomes" id="UP001164803">
    <property type="component" value="Chromosome"/>
</dbReference>
<evidence type="ECO:0000256" key="1">
    <source>
        <dbReference type="SAM" id="MobiDB-lite"/>
    </source>
</evidence>
<protein>
    <submittedName>
        <fullName evidence="4">DUF4901 domain-containing protein</fullName>
    </submittedName>
</protein>
<dbReference type="InterPro" id="IPR032599">
    <property type="entry name" value="YcdB/YcdC_rep_domain"/>
</dbReference>
<dbReference type="Pfam" id="PF16244">
    <property type="entry name" value="DUF4901"/>
    <property type="match status" value="2"/>
</dbReference>
<evidence type="ECO:0000313" key="4">
    <source>
        <dbReference type="EMBL" id="WAH35292.1"/>
    </source>
</evidence>
<dbReference type="EMBL" id="CP104064">
    <property type="protein sequence ID" value="WAH35292.1"/>
    <property type="molecule type" value="Genomic_DNA"/>
</dbReference>
<dbReference type="RefSeq" id="WP_268042386.1">
    <property type="nucleotide sequence ID" value="NZ_CP104064.1"/>
</dbReference>
<evidence type="ECO:0000256" key="2">
    <source>
        <dbReference type="SAM" id="SignalP"/>
    </source>
</evidence>
<feature type="domain" description="SLH" evidence="3">
    <location>
        <begin position="623"/>
        <end position="684"/>
    </location>
</feature>
<dbReference type="InterPro" id="IPR001119">
    <property type="entry name" value="SLH_dom"/>
</dbReference>
<feature type="signal peptide" evidence="2">
    <location>
        <begin position="1"/>
        <end position="26"/>
    </location>
</feature>
<accession>A0ABY6YXG6</accession>
<dbReference type="PROSITE" id="PS51272">
    <property type="entry name" value="SLH"/>
    <property type="match status" value="1"/>
</dbReference>
<feature type="region of interest" description="Disordered" evidence="1">
    <location>
        <begin position="29"/>
        <end position="51"/>
    </location>
</feature>
<proteinExistence type="predicted"/>
<sequence length="747" mass="79200">MKLRRVGVGAVGAMLVLGAGYSTALAATDTPSNATTSATSPGSSPQQPKVSQTDAMNIVTKLFPSLSKEIQNPMVTLQSDPSQSTRMVYEVNWNQMAFRQQAGPNLSSNFAHATVDATTGDVLQFNNNNGQGWDASKPVTLSAATKMANDWLNKLAPSKAAKLTLQPTSGAMNSGYSFLFVEEVDGIPAPFNQAEVDLDSSGNLVNYNLSWHDVSFPSKPSSVLDKTTAQQKFIDNLQLQLQYQRSFNMHGSSPIQLVYLPVSASKSVYGLGAPMIDATTGQSVGVDGKPTNDSQSAATPQPIVPGGPATFPTPKTESMTQSDAENEVRSLLGLTGDAWTPSGSGQGTSYFGGPFSGHQTWNVSLTNQNNDNVSVTVDATDGVILSYNYNSQPSSASSGASSSLSDAQAQTVADDFVKKLFPTMTGAIARDPNSMIFGQPDTAYEQYVFLVNGIPFRGLQVSVNEVTGQVENFNLDDDVSSQFPDPSKAISAQAAKSAYIKRDPVVLQYDLPETLPTSKTGPFQISYGSTAQLVYAGAPMPYGPGTLNALTGNWITQQPFGDLNPSVPLPKGTTQADQALALLKEHSIIVPGDKSLSAKDPISREQFIQWLSRAYNMNIGSTPSPQFPDVKATDPYASDLSEAILQGWLKNNGNVNPSASLTRLQAAQWIVQWMGWSGPTSNATFFKYPYSDSSAIPSSERGAATIVSDEGIIPLVSGKFEPNSNLSAGDAAIALVKAIKTLIAAGN</sequence>